<evidence type="ECO:0000256" key="1">
    <source>
        <dbReference type="SAM" id="Phobius"/>
    </source>
</evidence>
<sequence>MDVFVRRRWILEDVSAAPQVKTDCRLHEKTLIRSMSKEMDESEDDDDDDDNQVDMKECWLSKALAVVGIVGVVVFVGVIVLNLHPIVPRWRYPEYAFAWRDPIDVANAHTTLTRHIQTAVPDAWIHAKAAMALIIRLAHQDPAVQDAAIYDQADGLRFLFEALPSTTSLEWLDFAKQCHVRLLAESGLYMQAALSLRQRDRGELLPTISSNNMLRFLNDSSERMTTTHDFTPAVSDCHVIDPLDMWKQLVALHMPAFVMHCANNQGYLWHRRANACELRQPHDKVRRVILDFHTASNEAGPTFVLFAFSSVQSHATMHTSLHDLVHLVQAQLTALQHVTQTLPDNVFLLNHILKRYCPLANASAMLAYMRMSAMERCRDTLRGVLLGEWSTLSTPDAPTQLTYVLPTAEMASLCATCWAELAASGSWNPDTG</sequence>
<evidence type="ECO:0000313" key="2">
    <source>
        <dbReference type="EMBL" id="KAF0709596.1"/>
    </source>
</evidence>
<gene>
    <name evidence="3" type="primary">Aste57867_5821</name>
    <name evidence="2" type="ORF">As57867_005807</name>
    <name evidence="3" type="ORF">ASTE57867_5821</name>
</gene>
<keyword evidence="1" id="KW-0472">Membrane</keyword>
<dbReference type="Proteomes" id="UP000332933">
    <property type="component" value="Unassembled WGS sequence"/>
</dbReference>
<keyword evidence="4" id="KW-1185">Reference proteome</keyword>
<dbReference type="EMBL" id="VJMH01002226">
    <property type="protein sequence ID" value="KAF0709596.1"/>
    <property type="molecule type" value="Genomic_DNA"/>
</dbReference>
<protein>
    <submittedName>
        <fullName evidence="3">Aste57867_5821 protein</fullName>
    </submittedName>
</protein>
<keyword evidence="1" id="KW-0812">Transmembrane</keyword>
<reference evidence="3 4" key="1">
    <citation type="submission" date="2019-03" db="EMBL/GenBank/DDBJ databases">
        <authorList>
            <person name="Gaulin E."/>
            <person name="Dumas B."/>
        </authorList>
    </citation>
    <scope>NUCLEOTIDE SEQUENCE [LARGE SCALE GENOMIC DNA]</scope>
    <source>
        <strain evidence="3">CBS 568.67</strain>
    </source>
</reference>
<evidence type="ECO:0000313" key="4">
    <source>
        <dbReference type="Proteomes" id="UP000332933"/>
    </source>
</evidence>
<accession>A0A485KF30</accession>
<feature type="transmembrane region" description="Helical" evidence="1">
    <location>
        <begin position="63"/>
        <end position="83"/>
    </location>
</feature>
<proteinExistence type="predicted"/>
<name>A0A485KF30_9STRA</name>
<dbReference type="AlphaFoldDB" id="A0A485KF30"/>
<keyword evidence="1" id="KW-1133">Transmembrane helix</keyword>
<reference evidence="2" key="2">
    <citation type="submission" date="2019-06" db="EMBL/GenBank/DDBJ databases">
        <title>Genomics analysis of Aphanomyces spp. identifies a new class of oomycete effector associated with host adaptation.</title>
        <authorList>
            <person name="Gaulin E."/>
        </authorList>
    </citation>
    <scope>NUCLEOTIDE SEQUENCE</scope>
    <source>
        <strain evidence="2">CBS 578.67</strain>
    </source>
</reference>
<dbReference type="EMBL" id="CAADRA010002228">
    <property type="protein sequence ID" value="VFT82844.1"/>
    <property type="molecule type" value="Genomic_DNA"/>
</dbReference>
<evidence type="ECO:0000313" key="3">
    <source>
        <dbReference type="EMBL" id="VFT82844.1"/>
    </source>
</evidence>
<organism evidence="3 4">
    <name type="scientific">Aphanomyces stellatus</name>
    <dbReference type="NCBI Taxonomy" id="120398"/>
    <lineage>
        <taxon>Eukaryota</taxon>
        <taxon>Sar</taxon>
        <taxon>Stramenopiles</taxon>
        <taxon>Oomycota</taxon>
        <taxon>Saprolegniomycetes</taxon>
        <taxon>Saprolegniales</taxon>
        <taxon>Verrucalvaceae</taxon>
        <taxon>Aphanomyces</taxon>
    </lineage>
</organism>